<dbReference type="SUPFAM" id="SSF52833">
    <property type="entry name" value="Thioredoxin-like"/>
    <property type="match status" value="3"/>
</dbReference>
<gene>
    <name evidence="4" type="ORF">OXX778_LOCUS19592</name>
</gene>
<evidence type="ECO:0000256" key="2">
    <source>
        <dbReference type="ARBA" id="ARBA00022729"/>
    </source>
</evidence>
<dbReference type="PANTHER" id="PTHR45672">
    <property type="entry name" value="PROTEIN DISULFIDE-ISOMERASE C17H9.14C-RELATED"/>
    <property type="match status" value="1"/>
</dbReference>
<sequence>MEKIIKYTFISLLVLNNFVNGEDFLDEIDISGERPIKIISETFMDTINQPEFGTLVMFYAPWCGHCKRMVNIWNQLSKKHNKQNKFLIARVDCTDQTELCSEHDVLAYPTFIFYKPDSRDGTSYHGERNLDSIEAFLLNQIQVPLPETSETSEDFPVYELDENNFESFVSKGFHFVKFFAPWCGHCKMMAPTWEELGKKYLNSNVKISKVDCTKYGIVCSSNNIKGYPTLLFFHNGKMVEAYSNKRTIEDFSTFIEDKIQQLESTEKESIDEHISYRGQVVELTDNNFKALIENENLFFVKFYAPWCGHCQSMAQEWINLAVKLADNKQILIGEVDCTQNSEICSNQNIQGYPTMILYKNGFKLTEYNGQRDVNAFVEFVNSYLQHEDL</sequence>
<protein>
    <recommendedName>
        <fullName evidence="3">Thioredoxin domain-containing protein</fullName>
    </recommendedName>
</protein>
<dbReference type="InterPro" id="IPR013766">
    <property type="entry name" value="Thioredoxin_domain"/>
</dbReference>
<dbReference type="Gene3D" id="3.40.30.10">
    <property type="entry name" value="Glutaredoxin"/>
    <property type="match status" value="3"/>
</dbReference>
<dbReference type="Pfam" id="PF00085">
    <property type="entry name" value="Thioredoxin"/>
    <property type="match status" value="3"/>
</dbReference>
<dbReference type="PROSITE" id="PS51352">
    <property type="entry name" value="THIOREDOXIN_2"/>
    <property type="match status" value="3"/>
</dbReference>
<comment type="similarity">
    <text evidence="1">Belongs to the protein disulfide isomerase family.</text>
</comment>
<evidence type="ECO:0000313" key="4">
    <source>
        <dbReference type="EMBL" id="CAF1067959.1"/>
    </source>
</evidence>
<dbReference type="InterPro" id="IPR051063">
    <property type="entry name" value="PDI"/>
</dbReference>
<feature type="domain" description="Thioredoxin" evidence="3">
    <location>
        <begin position="139"/>
        <end position="260"/>
    </location>
</feature>
<feature type="domain" description="Thioredoxin" evidence="3">
    <location>
        <begin position="261"/>
        <end position="385"/>
    </location>
</feature>
<dbReference type="CDD" id="cd02961">
    <property type="entry name" value="PDI_a_family"/>
    <property type="match status" value="2"/>
</dbReference>
<organism evidence="4 5">
    <name type="scientific">Brachionus calyciflorus</name>
    <dbReference type="NCBI Taxonomy" id="104777"/>
    <lineage>
        <taxon>Eukaryota</taxon>
        <taxon>Metazoa</taxon>
        <taxon>Spiralia</taxon>
        <taxon>Gnathifera</taxon>
        <taxon>Rotifera</taxon>
        <taxon>Eurotatoria</taxon>
        <taxon>Monogononta</taxon>
        <taxon>Pseudotrocha</taxon>
        <taxon>Ploima</taxon>
        <taxon>Brachionidae</taxon>
        <taxon>Brachionus</taxon>
    </lineage>
</organism>
<dbReference type="OrthoDB" id="71336at2759"/>
<dbReference type="Proteomes" id="UP000663879">
    <property type="component" value="Unassembled WGS sequence"/>
</dbReference>
<evidence type="ECO:0000313" key="5">
    <source>
        <dbReference type="Proteomes" id="UP000663879"/>
    </source>
</evidence>
<dbReference type="InterPro" id="IPR017937">
    <property type="entry name" value="Thioredoxin_CS"/>
</dbReference>
<dbReference type="GO" id="GO:0003756">
    <property type="term" value="F:protein disulfide isomerase activity"/>
    <property type="evidence" value="ECO:0007669"/>
    <property type="project" value="TreeGrafter"/>
</dbReference>
<dbReference type="PROSITE" id="PS00194">
    <property type="entry name" value="THIOREDOXIN_1"/>
    <property type="match status" value="3"/>
</dbReference>
<keyword evidence="5" id="KW-1185">Reference proteome</keyword>
<comment type="caution">
    <text evidence="4">The sequence shown here is derived from an EMBL/GenBank/DDBJ whole genome shotgun (WGS) entry which is preliminary data.</text>
</comment>
<evidence type="ECO:0000256" key="1">
    <source>
        <dbReference type="ARBA" id="ARBA00006347"/>
    </source>
</evidence>
<dbReference type="PANTHER" id="PTHR45672:SF3">
    <property type="entry name" value="THIOREDOXIN DOMAIN-CONTAINING PROTEIN 5"/>
    <property type="match status" value="1"/>
</dbReference>
<keyword evidence="2" id="KW-0732">Signal</keyword>
<dbReference type="EMBL" id="CAJNOC010006018">
    <property type="protein sequence ID" value="CAF1067959.1"/>
    <property type="molecule type" value="Genomic_DNA"/>
</dbReference>
<dbReference type="GO" id="GO:0006457">
    <property type="term" value="P:protein folding"/>
    <property type="evidence" value="ECO:0007669"/>
    <property type="project" value="TreeGrafter"/>
</dbReference>
<accession>A0A814LT41</accession>
<name>A0A814LT41_9BILA</name>
<dbReference type="PRINTS" id="PR00421">
    <property type="entry name" value="THIOREDOXIN"/>
</dbReference>
<evidence type="ECO:0000259" key="3">
    <source>
        <dbReference type="PROSITE" id="PS51352"/>
    </source>
</evidence>
<reference evidence="4" key="1">
    <citation type="submission" date="2021-02" db="EMBL/GenBank/DDBJ databases">
        <authorList>
            <person name="Nowell W R."/>
        </authorList>
    </citation>
    <scope>NUCLEOTIDE SEQUENCE</scope>
    <source>
        <strain evidence="4">Ploen Becks lab</strain>
    </source>
</reference>
<proteinExistence type="inferred from homology"/>
<dbReference type="GO" id="GO:0005783">
    <property type="term" value="C:endoplasmic reticulum"/>
    <property type="evidence" value="ECO:0007669"/>
    <property type="project" value="TreeGrafter"/>
</dbReference>
<dbReference type="AlphaFoldDB" id="A0A814LT41"/>
<dbReference type="InterPro" id="IPR036249">
    <property type="entry name" value="Thioredoxin-like_sf"/>
</dbReference>
<feature type="domain" description="Thioredoxin" evidence="3">
    <location>
        <begin position="15"/>
        <end position="138"/>
    </location>
</feature>